<feature type="non-terminal residue" evidence="2">
    <location>
        <position position="1"/>
    </location>
</feature>
<evidence type="ECO:0000313" key="2">
    <source>
        <dbReference type="EMBL" id="CAA9577591.1"/>
    </source>
</evidence>
<accession>A0A6J4VF61</accession>
<evidence type="ECO:0000256" key="1">
    <source>
        <dbReference type="SAM" id="MobiDB-lite"/>
    </source>
</evidence>
<proteinExistence type="predicted"/>
<organism evidence="2">
    <name type="scientific">uncultured Thermomicrobiales bacterium</name>
    <dbReference type="NCBI Taxonomy" id="1645740"/>
    <lineage>
        <taxon>Bacteria</taxon>
        <taxon>Pseudomonadati</taxon>
        <taxon>Thermomicrobiota</taxon>
        <taxon>Thermomicrobia</taxon>
        <taxon>Thermomicrobiales</taxon>
        <taxon>environmental samples</taxon>
    </lineage>
</organism>
<dbReference type="AlphaFoldDB" id="A0A6J4VF61"/>
<protein>
    <submittedName>
        <fullName evidence="2">Uncharacterized protein</fullName>
    </submittedName>
</protein>
<sequence>DHDLRLQLSVSGRRPMPHPGLPGKRPGCLSGHAAARQMGRVGTHGQRGAHRQRGGWVAP</sequence>
<feature type="non-terminal residue" evidence="2">
    <location>
        <position position="59"/>
    </location>
</feature>
<name>A0A6J4VF61_9BACT</name>
<dbReference type="EMBL" id="CADCWM010000716">
    <property type="protein sequence ID" value="CAA9577591.1"/>
    <property type="molecule type" value="Genomic_DNA"/>
</dbReference>
<reference evidence="2" key="1">
    <citation type="submission" date="2020-02" db="EMBL/GenBank/DDBJ databases">
        <authorList>
            <person name="Meier V. D."/>
        </authorList>
    </citation>
    <scope>NUCLEOTIDE SEQUENCE</scope>
    <source>
        <strain evidence="2">AVDCRST_MAG88</strain>
    </source>
</reference>
<gene>
    <name evidence="2" type="ORF">AVDCRST_MAG88-2970</name>
</gene>
<feature type="region of interest" description="Disordered" evidence="1">
    <location>
        <begin position="1"/>
        <end position="59"/>
    </location>
</feature>